<sequence>MPEREELKPMGGRSVGTWHVDDPNSKVNWQVAMSAWAEATLPELERVASVYEGFITYTDLAERLQEVTGYRTRTVLSYWIGKVLDKVVIRTLTEDLPPLTALVVQKGDGLVGDGYYNREHPPGSIDETEELNDVADADRLLCYRAYGADVPADARPQRTALRKDKSAPRPRQPEMSRARVCPSCRLELPLSGQCDSCD</sequence>
<feature type="region of interest" description="Disordered" evidence="1">
    <location>
        <begin position="154"/>
        <end position="178"/>
    </location>
</feature>
<evidence type="ECO:0000313" key="2">
    <source>
        <dbReference type="EMBL" id="AQP48510.1"/>
    </source>
</evidence>
<dbReference type="AlphaFoldDB" id="A0A1Q2CR55"/>
<dbReference type="STRING" id="1332264.BW730_14340"/>
<dbReference type="OrthoDB" id="5916883at2"/>
<organism evidence="2 3">
    <name type="scientific">Tessaracoccus aquimaris</name>
    <dbReference type="NCBI Taxonomy" id="1332264"/>
    <lineage>
        <taxon>Bacteria</taxon>
        <taxon>Bacillati</taxon>
        <taxon>Actinomycetota</taxon>
        <taxon>Actinomycetes</taxon>
        <taxon>Propionibacteriales</taxon>
        <taxon>Propionibacteriaceae</taxon>
        <taxon>Tessaracoccus</taxon>
    </lineage>
</organism>
<dbReference type="RefSeq" id="WP_077686845.1">
    <property type="nucleotide sequence ID" value="NZ_CP019606.1"/>
</dbReference>
<dbReference type="EMBL" id="CP019606">
    <property type="protein sequence ID" value="AQP48510.1"/>
    <property type="molecule type" value="Genomic_DNA"/>
</dbReference>
<dbReference type="Proteomes" id="UP000188145">
    <property type="component" value="Chromosome"/>
</dbReference>
<accession>A0A1Q2CR55</accession>
<feature type="compositionally biased region" description="Basic and acidic residues" evidence="1">
    <location>
        <begin position="161"/>
        <end position="177"/>
    </location>
</feature>
<evidence type="ECO:0000256" key="1">
    <source>
        <dbReference type="SAM" id="MobiDB-lite"/>
    </source>
</evidence>
<evidence type="ECO:0000313" key="3">
    <source>
        <dbReference type="Proteomes" id="UP000188145"/>
    </source>
</evidence>
<proteinExistence type="predicted"/>
<reference evidence="3" key="1">
    <citation type="submission" date="2017-02" db="EMBL/GenBank/DDBJ databases">
        <title>Tessaracoccus aquaemaris sp. nov., isolated from the intestine of a Korean rockfish, Sebastes schlegelii, in a marine aquaculture pond.</title>
        <authorList>
            <person name="Tak E.J."/>
            <person name="Bae J.-W."/>
        </authorList>
    </citation>
    <scope>NUCLEOTIDE SEQUENCE [LARGE SCALE GENOMIC DNA]</scope>
    <source>
        <strain evidence="3">NSG39</strain>
    </source>
</reference>
<dbReference type="KEGG" id="tes:BW730_14340"/>
<gene>
    <name evidence="2" type="ORF">BW730_14340</name>
</gene>
<protein>
    <submittedName>
        <fullName evidence="2">Uncharacterized protein</fullName>
    </submittedName>
</protein>
<keyword evidence="3" id="KW-1185">Reference proteome</keyword>
<name>A0A1Q2CR55_9ACTN</name>